<sequence length="261" mass="29248">MFEIFSLSQKIWPPNLVAICNFKGYLSLEGHAASTARSYVSGISFKCKTEYDFDPTNAFVKGFKRTNPTTDSRKPITLQILHKIIEILPVVCQNRYETKLFASAFTLVFHGFLRVGELAISKVNSKDTILAINDIAFSKLKMVIHIRKSKTDQHGRGAVREITATCDSACPVRNGLEFLEIRPAFPGPFYCHFGGLPLTSYQFASVLTKSIKAIGLDPKFYKTHSFRIGAASDASSKGESPEKIQKAGRWKSKCYKTYIRQ</sequence>
<dbReference type="PANTHER" id="PTHR34605:SF3">
    <property type="entry name" value="P CELL-TYPE AGGLUTINATION PROTEIN MAP4-LIKE-RELATED"/>
    <property type="match status" value="1"/>
</dbReference>
<comment type="caution">
    <text evidence="2">The sequence shown here is derived from an EMBL/GenBank/DDBJ whole genome shotgun (WGS) entry which is preliminary data.</text>
</comment>
<dbReference type="GO" id="GO:0015074">
    <property type="term" value="P:DNA integration"/>
    <property type="evidence" value="ECO:0007669"/>
    <property type="project" value="InterPro"/>
</dbReference>
<dbReference type="AlphaFoldDB" id="A0AA89BRX8"/>
<evidence type="ECO:0000313" key="2">
    <source>
        <dbReference type="EMBL" id="KAK3093264.1"/>
    </source>
</evidence>
<evidence type="ECO:0000256" key="1">
    <source>
        <dbReference type="ARBA" id="ARBA00023172"/>
    </source>
</evidence>
<gene>
    <name evidence="2" type="ORF">FSP39_013437</name>
</gene>
<evidence type="ECO:0000313" key="3">
    <source>
        <dbReference type="Proteomes" id="UP001186944"/>
    </source>
</evidence>
<organism evidence="2 3">
    <name type="scientific">Pinctada imbricata</name>
    <name type="common">Atlantic pearl-oyster</name>
    <name type="synonym">Pinctada martensii</name>
    <dbReference type="NCBI Taxonomy" id="66713"/>
    <lineage>
        <taxon>Eukaryota</taxon>
        <taxon>Metazoa</taxon>
        <taxon>Spiralia</taxon>
        <taxon>Lophotrochozoa</taxon>
        <taxon>Mollusca</taxon>
        <taxon>Bivalvia</taxon>
        <taxon>Autobranchia</taxon>
        <taxon>Pteriomorphia</taxon>
        <taxon>Pterioida</taxon>
        <taxon>Pterioidea</taxon>
        <taxon>Pteriidae</taxon>
        <taxon>Pinctada</taxon>
    </lineage>
</organism>
<accession>A0AA89BRX8</accession>
<dbReference type="EMBL" id="VSWD01000009">
    <property type="protein sequence ID" value="KAK3093264.1"/>
    <property type="molecule type" value="Genomic_DNA"/>
</dbReference>
<proteinExistence type="predicted"/>
<dbReference type="InterPro" id="IPR052925">
    <property type="entry name" value="Phage_Integrase-like_Recomb"/>
</dbReference>
<name>A0AA89BRX8_PINIB</name>
<evidence type="ECO:0008006" key="4">
    <source>
        <dbReference type="Google" id="ProtNLM"/>
    </source>
</evidence>
<dbReference type="Proteomes" id="UP001186944">
    <property type="component" value="Unassembled WGS sequence"/>
</dbReference>
<keyword evidence="3" id="KW-1185">Reference proteome</keyword>
<dbReference type="SUPFAM" id="SSF56349">
    <property type="entry name" value="DNA breaking-rejoining enzymes"/>
    <property type="match status" value="1"/>
</dbReference>
<dbReference type="InterPro" id="IPR013762">
    <property type="entry name" value="Integrase-like_cat_sf"/>
</dbReference>
<protein>
    <recommendedName>
        <fullName evidence="4">Tyr recombinase domain-containing protein</fullName>
    </recommendedName>
</protein>
<dbReference type="GO" id="GO:0003677">
    <property type="term" value="F:DNA binding"/>
    <property type="evidence" value="ECO:0007669"/>
    <property type="project" value="InterPro"/>
</dbReference>
<dbReference type="GO" id="GO:0006310">
    <property type="term" value="P:DNA recombination"/>
    <property type="evidence" value="ECO:0007669"/>
    <property type="project" value="UniProtKB-KW"/>
</dbReference>
<keyword evidence="1" id="KW-0233">DNA recombination</keyword>
<dbReference type="Gene3D" id="1.10.443.10">
    <property type="entry name" value="Intergrase catalytic core"/>
    <property type="match status" value="1"/>
</dbReference>
<reference evidence="2" key="1">
    <citation type="submission" date="2019-08" db="EMBL/GenBank/DDBJ databases">
        <title>The improved chromosome-level genome for the pearl oyster Pinctada fucata martensii using PacBio sequencing and Hi-C.</title>
        <authorList>
            <person name="Zheng Z."/>
        </authorList>
    </citation>
    <scope>NUCLEOTIDE SEQUENCE</scope>
    <source>
        <strain evidence="2">ZZ-2019</strain>
        <tissue evidence="2">Adductor muscle</tissue>
    </source>
</reference>
<dbReference type="InterPro" id="IPR011010">
    <property type="entry name" value="DNA_brk_join_enz"/>
</dbReference>
<dbReference type="PANTHER" id="PTHR34605">
    <property type="entry name" value="PHAGE_INTEGRASE DOMAIN-CONTAINING PROTEIN"/>
    <property type="match status" value="1"/>
</dbReference>